<dbReference type="Pfam" id="PF16207">
    <property type="entry name" value="RAWUL"/>
    <property type="match status" value="1"/>
</dbReference>
<comment type="caution">
    <text evidence="2">The sequence shown here is derived from an EMBL/GenBank/DDBJ whole genome shotgun (WGS) entry which is preliminary data.</text>
</comment>
<evidence type="ECO:0000313" key="3">
    <source>
        <dbReference type="Proteomes" id="UP001209878"/>
    </source>
</evidence>
<dbReference type="InterPro" id="IPR032443">
    <property type="entry name" value="RAWUL"/>
</dbReference>
<evidence type="ECO:0000259" key="1">
    <source>
        <dbReference type="Pfam" id="PF16207"/>
    </source>
</evidence>
<dbReference type="Proteomes" id="UP001209878">
    <property type="component" value="Unassembled WGS sequence"/>
</dbReference>
<organism evidence="2 3">
    <name type="scientific">Ridgeia piscesae</name>
    <name type="common">Tubeworm</name>
    <dbReference type="NCBI Taxonomy" id="27915"/>
    <lineage>
        <taxon>Eukaryota</taxon>
        <taxon>Metazoa</taxon>
        <taxon>Spiralia</taxon>
        <taxon>Lophotrochozoa</taxon>
        <taxon>Annelida</taxon>
        <taxon>Polychaeta</taxon>
        <taxon>Sedentaria</taxon>
        <taxon>Canalipalpata</taxon>
        <taxon>Sabellida</taxon>
        <taxon>Siboglinidae</taxon>
        <taxon>Ridgeia</taxon>
    </lineage>
</organism>
<reference evidence="2" key="1">
    <citation type="journal article" date="2023" name="Mol. Biol. Evol.">
        <title>Third-Generation Sequencing Reveals the Adaptive Role of the Epigenome in Three Deep-Sea Polychaetes.</title>
        <authorList>
            <person name="Perez M."/>
            <person name="Aroh O."/>
            <person name="Sun Y."/>
            <person name="Lan Y."/>
            <person name="Juniper S.K."/>
            <person name="Young C.R."/>
            <person name="Angers B."/>
            <person name="Qian P.Y."/>
        </authorList>
    </citation>
    <scope>NUCLEOTIDE SEQUENCE</scope>
    <source>
        <strain evidence="2">R07B-5</strain>
    </source>
</reference>
<dbReference type="GO" id="GO:0035102">
    <property type="term" value="C:PRC1 complex"/>
    <property type="evidence" value="ECO:0007669"/>
    <property type="project" value="TreeGrafter"/>
</dbReference>
<name>A0AAD9NJA8_RIDPI</name>
<sequence length="165" mass="19477">MHLKPDRVMQDIVFKLVPGLFESEEKRKQEFYKSRGLVKEKKPDDATRGLPLTSVYDNPEGHYYKHDDLICLCLERYSVKQSQVDFVMPSLPRKFVRCSVRTCVRHIQQLLRNKLTIPSTYNVDVICNDTVLNWQMTMKHVWLSQWITKVSFYISQISLSTTFLT</sequence>
<feature type="domain" description="RAWUL" evidence="1">
    <location>
        <begin position="94"/>
        <end position="147"/>
    </location>
</feature>
<dbReference type="AlphaFoldDB" id="A0AAD9NJA8"/>
<dbReference type="PANTHER" id="PTHR10825">
    <property type="entry name" value="RING FINGER DOMAIN-CONTAINING, POLYCOMB GROUP COMPONENT"/>
    <property type="match status" value="1"/>
</dbReference>
<gene>
    <name evidence="2" type="ORF">NP493_1145g00025</name>
</gene>
<dbReference type="EMBL" id="JAODUO010001143">
    <property type="protein sequence ID" value="KAK2170633.1"/>
    <property type="molecule type" value="Genomic_DNA"/>
</dbReference>
<protein>
    <recommendedName>
        <fullName evidence="1">RAWUL domain-containing protein</fullName>
    </recommendedName>
</protein>
<accession>A0AAD9NJA8</accession>
<proteinExistence type="predicted"/>
<evidence type="ECO:0000313" key="2">
    <source>
        <dbReference type="EMBL" id="KAK2170633.1"/>
    </source>
</evidence>
<dbReference type="Gene3D" id="3.10.20.90">
    <property type="entry name" value="Phosphatidylinositol 3-kinase Catalytic Subunit, Chain A, domain 1"/>
    <property type="match status" value="1"/>
</dbReference>
<dbReference type="GO" id="GO:1990841">
    <property type="term" value="F:promoter-specific chromatin binding"/>
    <property type="evidence" value="ECO:0007669"/>
    <property type="project" value="TreeGrafter"/>
</dbReference>
<keyword evidence="3" id="KW-1185">Reference proteome</keyword>
<dbReference type="GO" id="GO:0000122">
    <property type="term" value="P:negative regulation of transcription by RNA polymerase II"/>
    <property type="evidence" value="ECO:0007669"/>
    <property type="project" value="TreeGrafter"/>
</dbReference>
<dbReference type="PANTHER" id="PTHR10825:SF29">
    <property type="entry name" value="POLYCOMB GROUP RING FINGER PROTEIN 1"/>
    <property type="match status" value="1"/>
</dbReference>